<dbReference type="GO" id="GO:0003676">
    <property type="term" value="F:nucleic acid binding"/>
    <property type="evidence" value="ECO:0007669"/>
    <property type="project" value="InterPro"/>
</dbReference>
<feature type="domain" description="CCHC-type" evidence="3">
    <location>
        <begin position="396"/>
        <end position="412"/>
    </location>
</feature>
<protein>
    <recommendedName>
        <fullName evidence="3">CCHC-type domain-containing protein</fullName>
    </recommendedName>
</protein>
<dbReference type="InterPro" id="IPR001878">
    <property type="entry name" value="Znf_CCHC"/>
</dbReference>
<dbReference type="AlphaFoldDB" id="A0A8T0N0Z2"/>
<feature type="domain" description="CCHC-type" evidence="3">
    <location>
        <begin position="336"/>
        <end position="352"/>
    </location>
</feature>
<dbReference type="Proteomes" id="UP000823388">
    <property type="component" value="Chromosome 9N"/>
</dbReference>
<evidence type="ECO:0000256" key="1">
    <source>
        <dbReference type="SAM" id="Coils"/>
    </source>
</evidence>
<dbReference type="SUPFAM" id="SSF57756">
    <property type="entry name" value="Retrovirus zinc finger-like domains"/>
    <property type="match status" value="1"/>
</dbReference>
<keyword evidence="1" id="KW-0175">Coiled coil</keyword>
<dbReference type="SMART" id="SM00343">
    <property type="entry name" value="ZnF_C2HC"/>
    <property type="match status" value="2"/>
</dbReference>
<evidence type="ECO:0000313" key="5">
    <source>
        <dbReference type="Proteomes" id="UP000823388"/>
    </source>
</evidence>
<feature type="compositionally biased region" description="Low complexity" evidence="2">
    <location>
        <begin position="96"/>
        <end position="105"/>
    </location>
</feature>
<sequence>MCPSFEQIVEESILPNDFDNLFKLSNEEMKCLINNHSVVNLLFKNMDRELSDLIHKDDKLKETRFDAHHLWKFIESICEEDGDDEDQEEEEESMEEFTTTTTTHTHPLVTPSEEQGSESTESAGSQLEPKKSKKCSRRRSRQAQASEMSASSSDVDNKCLMAKIKEMTKEDEFQVKQARALQGTHKELEHSYEKFAESHAMLGIAHEVVTTSVKSYQPLTHTCTCSQVQIMLSCDKSCCSQATNSYGEHVVAESCDDLIAEENDELKREVEDLKIEMIKLKNKGQVQLSQDNRDNMVKKLEKGSNSTIFAPQQDQVKEESLAQFSRKEKQRARTRVCFTCKEKGHLISACLIQQSKKAQSHSYKRNQDCNSWVKPKVKQVQIVKDNSESSKAKHRTCYTYREKGHLGKDCPKIKSPNSNLVHYDFTRLRKDKASTCAIRVINFPQTSIRAIWVPKHLMSNLYGPNKIWVPKGTC</sequence>
<feature type="compositionally biased region" description="Acidic residues" evidence="2">
    <location>
        <begin position="80"/>
        <end position="95"/>
    </location>
</feature>
<evidence type="ECO:0000313" key="4">
    <source>
        <dbReference type="EMBL" id="KAG2542857.1"/>
    </source>
</evidence>
<comment type="caution">
    <text evidence="4">The sequence shown here is derived from an EMBL/GenBank/DDBJ whole genome shotgun (WGS) entry which is preliminary data.</text>
</comment>
<feature type="coiled-coil region" evidence="1">
    <location>
        <begin position="256"/>
        <end position="283"/>
    </location>
</feature>
<reference evidence="4" key="1">
    <citation type="submission" date="2020-05" db="EMBL/GenBank/DDBJ databases">
        <title>WGS assembly of Panicum virgatum.</title>
        <authorList>
            <person name="Lovell J.T."/>
            <person name="Jenkins J."/>
            <person name="Shu S."/>
            <person name="Juenger T.E."/>
            <person name="Schmutz J."/>
        </authorList>
    </citation>
    <scope>NUCLEOTIDE SEQUENCE</scope>
    <source>
        <strain evidence="4">AP13</strain>
    </source>
</reference>
<feature type="region of interest" description="Disordered" evidence="2">
    <location>
        <begin position="80"/>
        <end position="152"/>
    </location>
</feature>
<proteinExistence type="predicted"/>
<organism evidence="4 5">
    <name type="scientific">Panicum virgatum</name>
    <name type="common">Blackwell switchgrass</name>
    <dbReference type="NCBI Taxonomy" id="38727"/>
    <lineage>
        <taxon>Eukaryota</taxon>
        <taxon>Viridiplantae</taxon>
        <taxon>Streptophyta</taxon>
        <taxon>Embryophyta</taxon>
        <taxon>Tracheophyta</taxon>
        <taxon>Spermatophyta</taxon>
        <taxon>Magnoliopsida</taxon>
        <taxon>Liliopsida</taxon>
        <taxon>Poales</taxon>
        <taxon>Poaceae</taxon>
        <taxon>PACMAD clade</taxon>
        <taxon>Panicoideae</taxon>
        <taxon>Panicodae</taxon>
        <taxon>Paniceae</taxon>
        <taxon>Panicinae</taxon>
        <taxon>Panicum</taxon>
        <taxon>Panicum sect. Hiantes</taxon>
    </lineage>
</organism>
<evidence type="ECO:0000256" key="2">
    <source>
        <dbReference type="SAM" id="MobiDB-lite"/>
    </source>
</evidence>
<dbReference type="GO" id="GO:0008270">
    <property type="term" value="F:zinc ion binding"/>
    <property type="evidence" value="ECO:0007669"/>
    <property type="project" value="InterPro"/>
</dbReference>
<gene>
    <name evidence="4" type="ORF">PVAP13_9NG816200</name>
</gene>
<name>A0A8T0N0Z2_PANVG</name>
<dbReference type="InterPro" id="IPR036875">
    <property type="entry name" value="Znf_CCHC_sf"/>
</dbReference>
<feature type="compositionally biased region" description="Low complexity" evidence="2">
    <location>
        <begin position="142"/>
        <end position="152"/>
    </location>
</feature>
<evidence type="ECO:0000259" key="3">
    <source>
        <dbReference type="SMART" id="SM00343"/>
    </source>
</evidence>
<feature type="compositionally biased region" description="Polar residues" evidence="2">
    <location>
        <begin position="112"/>
        <end position="125"/>
    </location>
</feature>
<accession>A0A8T0N0Z2</accession>
<keyword evidence="5" id="KW-1185">Reference proteome</keyword>
<dbReference type="Gene3D" id="4.10.60.10">
    <property type="entry name" value="Zinc finger, CCHC-type"/>
    <property type="match status" value="2"/>
</dbReference>
<dbReference type="EMBL" id="CM029054">
    <property type="protein sequence ID" value="KAG2542857.1"/>
    <property type="molecule type" value="Genomic_DNA"/>
</dbReference>
<feature type="compositionally biased region" description="Basic residues" evidence="2">
    <location>
        <begin position="131"/>
        <end position="141"/>
    </location>
</feature>